<dbReference type="RefSeq" id="WP_154458158.1">
    <property type="nucleotide sequence ID" value="NZ_VUMV01000005.1"/>
</dbReference>
<dbReference type="InterPro" id="IPR002195">
    <property type="entry name" value="Dihydroorotase_CS"/>
</dbReference>
<feature type="binding site" evidence="7">
    <location>
        <begin position="343"/>
        <end position="344"/>
    </location>
    <ligand>
        <name>substrate</name>
    </ligand>
</feature>
<evidence type="ECO:0000256" key="5">
    <source>
        <dbReference type="ARBA" id="ARBA00022833"/>
    </source>
</evidence>
<proteinExistence type="inferred from homology"/>
<keyword evidence="11" id="KW-1185">Reference proteome</keyword>
<keyword evidence="5 7" id="KW-0862">Zinc</keyword>
<sequence>MSSILIKNGRILDPAVGRDEVGDLFLKDGVIAELPGSPAGTKDETRVRGKKNSGTVSLPEDTVVLDASGCYVMPGLIDMHVHLRDPGQTWKEDVSSGSRAAAAGGFTTIVAMPNTRPTIDSPDRVDYVRNKAAHVAPVHVLQAGSVTKGLKGEELSDIRGMAAHGIPAISEDGRSVMNARLCREAMEIAAELHLPFLDHCEDAALVNGGCVNEDSFSRKEHLKGISNSVEDVIAARDILLAGETGAQLHLCHCSTKLSYQMLKRAKEQGFSVSGEVCPHHFTLTSADRIPGDTNYKMNPPLRTGEDREALLQGLADGTFEVISTDHAPHTAEEKQQPMDRAPFGIVGLETCVPLTVTQLVKKGILTPLQMAEKLSGNPARLLHLEDRGSLEAGKAADVTIINPEEEYCIDAGKFYSRGRNTPFDGMKVSGRVRVTICGGKIVYRDGRLYG</sequence>
<evidence type="ECO:0000259" key="9">
    <source>
        <dbReference type="Pfam" id="PF12890"/>
    </source>
</evidence>
<dbReference type="Pfam" id="PF12890">
    <property type="entry name" value="DHOase"/>
    <property type="match status" value="1"/>
</dbReference>
<evidence type="ECO:0000313" key="10">
    <source>
        <dbReference type="EMBL" id="MST82246.1"/>
    </source>
</evidence>
<dbReference type="GO" id="GO:0008270">
    <property type="term" value="F:zinc ion binding"/>
    <property type="evidence" value="ECO:0007669"/>
    <property type="project" value="UniProtKB-UniRule"/>
</dbReference>
<dbReference type="GO" id="GO:0006145">
    <property type="term" value="P:purine nucleobase catabolic process"/>
    <property type="evidence" value="ECO:0007669"/>
    <property type="project" value="TreeGrafter"/>
</dbReference>
<feature type="binding site" evidence="7">
    <location>
        <position position="199"/>
    </location>
    <ligand>
        <name>Zn(2+)</name>
        <dbReference type="ChEBI" id="CHEBI:29105"/>
        <label>2</label>
    </ligand>
</feature>
<evidence type="ECO:0000259" key="8">
    <source>
        <dbReference type="Pfam" id="PF07969"/>
    </source>
</evidence>
<comment type="pathway">
    <text evidence="7">Pyrimidine metabolism; UMP biosynthesis via de novo pathway; (S)-dihydroorotate from bicarbonate: step 3/3.</text>
</comment>
<reference evidence="10 11" key="1">
    <citation type="submission" date="2019-08" db="EMBL/GenBank/DDBJ databases">
        <title>In-depth cultivation of the pig gut microbiome towards novel bacterial diversity and tailored functional studies.</title>
        <authorList>
            <person name="Wylensek D."/>
            <person name="Hitch T.C.A."/>
            <person name="Clavel T."/>
        </authorList>
    </citation>
    <scope>NUCLEOTIDE SEQUENCE [LARGE SCALE GENOMIC DNA]</scope>
    <source>
        <strain evidence="10 11">Oil+RF-744-WCA-WT-13</strain>
    </source>
</reference>
<feature type="binding site" evidence="7">
    <location>
        <position position="325"/>
    </location>
    <ligand>
        <name>Zn(2+)</name>
        <dbReference type="ChEBI" id="CHEBI:29105"/>
        <label>1</label>
    </ligand>
</feature>
<dbReference type="CDD" id="cd01317">
    <property type="entry name" value="DHOase_IIa"/>
    <property type="match status" value="1"/>
</dbReference>
<evidence type="ECO:0000256" key="4">
    <source>
        <dbReference type="ARBA" id="ARBA00022801"/>
    </source>
</evidence>
<dbReference type="PROSITE" id="PS00482">
    <property type="entry name" value="DIHYDROOROTASE_1"/>
    <property type="match status" value="1"/>
</dbReference>
<feature type="active site" evidence="7">
    <location>
        <position position="325"/>
    </location>
</feature>
<dbReference type="SUPFAM" id="SSF51338">
    <property type="entry name" value="Composite domain of metallo-dependent hydrolases"/>
    <property type="match status" value="1"/>
</dbReference>
<dbReference type="InterPro" id="IPR050138">
    <property type="entry name" value="DHOase/Allantoinase_Hydrolase"/>
</dbReference>
<gene>
    <name evidence="7" type="primary">pyrC</name>
    <name evidence="10" type="ORF">FYJ60_07955</name>
</gene>
<dbReference type="InterPro" id="IPR011059">
    <property type="entry name" value="Metal-dep_hydrolase_composite"/>
</dbReference>
<dbReference type="EC" id="3.5.2.3" evidence="7"/>
<feature type="binding site" evidence="7">
    <location>
        <position position="82"/>
    </location>
    <ligand>
        <name>Zn(2+)</name>
        <dbReference type="ChEBI" id="CHEBI:29105"/>
        <label>1</label>
    </ligand>
</feature>
<organism evidence="10 11">
    <name type="scientific">Bilifractor porci</name>
    <dbReference type="NCBI Taxonomy" id="2606636"/>
    <lineage>
        <taxon>Bacteria</taxon>
        <taxon>Bacillati</taxon>
        <taxon>Bacillota</taxon>
        <taxon>Clostridia</taxon>
        <taxon>Lachnospirales</taxon>
        <taxon>Lachnospiraceae</taxon>
        <taxon>Bilifractor</taxon>
    </lineage>
</organism>
<evidence type="ECO:0000256" key="1">
    <source>
        <dbReference type="ARBA" id="ARBA00002368"/>
    </source>
</evidence>
<feature type="domain" description="Dihydroorotase catalytic" evidence="9">
    <location>
        <begin position="72"/>
        <end position="256"/>
    </location>
</feature>
<dbReference type="PANTHER" id="PTHR43668:SF2">
    <property type="entry name" value="ALLANTOINASE"/>
    <property type="match status" value="1"/>
</dbReference>
<evidence type="ECO:0000256" key="2">
    <source>
        <dbReference type="ARBA" id="ARBA00010286"/>
    </source>
</evidence>
<keyword evidence="6 7" id="KW-0665">Pyrimidine biosynthesis</keyword>
<dbReference type="SUPFAM" id="SSF51556">
    <property type="entry name" value="Metallo-dependent hydrolases"/>
    <property type="match status" value="1"/>
</dbReference>
<feature type="domain" description="Amidohydrolase 3" evidence="8">
    <location>
        <begin position="365"/>
        <end position="443"/>
    </location>
</feature>
<feature type="binding site" evidence="7">
    <location>
        <position position="80"/>
    </location>
    <ligand>
        <name>Zn(2+)</name>
        <dbReference type="ChEBI" id="CHEBI:29105"/>
        <label>1</label>
    </ligand>
</feature>
<dbReference type="PROSITE" id="PS00483">
    <property type="entry name" value="DIHYDROOROTASE_2"/>
    <property type="match status" value="1"/>
</dbReference>
<dbReference type="HAMAP" id="MF_00220_B">
    <property type="entry name" value="PyrC_classI_B"/>
    <property type="match status" value="1"/>
</dbReference>
<feature type="binding site" evidence="7">
    <location>
        <position position="114"/>
    </location>
    <ligand>
        <name>substrate</name>
    </ligand>
</feature>
<dbReference type="GO" id="GO:0004151">
    <property type="term" value="F:dihydroorotase activity"/>
    <property type="evidence" value="ECO:0007669"/>
    <property type="project" value="UniProtKB-UniRule"/>
</dbReference>
<dbReference type="Gene3D" id="3.20.20.140">
    <property type="entry name" value="Metal-dependent hydrolases"/>
    <property type="match status" value="1"/>
</dbReference>
<feature type="binding site" evidence="7">
    <location>
        <position position="172"/>
    </location>
    <ligand>
        <name>Zn(2+)</name>
        <dbReference type="ChEBI" id="CHEBI:29105"/>
        <label>2</label>
    </ligand>
</feature>
<comment type="catalytic activity">
    <reaction evidence="7">
        <text>(S)-dihydroorotate + H2O = N-carbamoyl-L-aspartate + H(+)</text>
        <dbReference type="Rhea" id="RHEA:24296"/>
        <dbReference type="ChEBI" id="CHEBI:15377"/>
        <dbReference type="ChEBI" id="CHEBI:15378"/>
        <dbReference type="ChEBI" id="CHEBI:30864"/>
        <dbReference type="ChEBI" id="CHEBI:32814"/>
        <dbReference type="EC" id="3.5.2.3"/>
    </reaction>
</comment>
<feature type="binding site" evidence="7">
    <location>
        <position position="172"/>
    </location>
    <ligand>
        <name>Zn(2+)</name>
        <dbReference type="ChEBI" id="CHEBI:29105"/>
        <label>1</label>
    </ligand>
</feature>
<dbReference type="InterPro" id="IPR013108">
    <property type="entry name" value="Amidohydro_3"/>
</dbReference>
<comment type="caution">
    <text evidence="10">The sequence shown here is derived from an EMBL/GenBank/DDBJ whole genome shotgun (WGS) entry which is preliminary data.</text>
</comment>
<dbReference type="PANTHER" id="PTHR43668">
    <property type="entry name" value="ALLANTOINASE"/>
    <property type="match status" value="1"/>
</dbReference>
<dbReference type="InterPro" id="IPR004722">
    <property type="entry name" value="DHOase"/>
</dbReference>
<dbReference type="NCBIfam" id="TIGR00857">
    <property type="entry name" value="pyrC_multi"/>
    <property type="match status" value="1"/>
</dbReference>
<dbReference type="UniPathway" id="UPA00070">
    <property type="reaction ID" value="UER00117"/>
</dbReference>
<dbReference type="EMBL" id="VUMV01000005">
    <property type="protein sequence ID" value="MST82246.1"/>
    <property type="molecule type" value="Genomic_DNA"/>
</dbReference>
<comment type="similarity">
    <text evidence="2 7">Belongs to the metallo-dependent hydrolases superfamily. DHOase family. Class I DHOase subfamily.</text>
</comment>
<dbReference type="GO" id="GO:0044205">
    <property type="term" value="P:'de novo' UMP biosynthetic process"/>
    <property type="evidence" value="ECO:0007669"/>
    <property type="project" value="UniProtKB-UniRule"/>
</dbReference>
<name>A0A7X2P8Q7_9FIRM</name>
<comment type="cofactor">
    <cofactor evidence="7">
        <name>Zn(2+)</name>
        <dbReference type="ChEBI" id="CHEBI:29105"/>
    </cofactor>
    <text evidence="7">Binds 2 Zn(2+) ions per subunit.</text>
</comment>
<accession>A0A7X2P8Q7</accession>
<dbReference type="GO" id="GO:0004038">
    <property type="term" value="F:allantoinase activity"/>
    <property type="evidence" value="ECO:0007669"/>
    <property type="project" value="TreeGrafter"/>
</dbReference>
<feature type="binding site" evidence="7">
    <location>
        <position position="329"/>
    </location>
    <ligand>
        <name>substrate</name>
    </ligand>
</feature>
<protein>
    <recommendedName>
        <fullName evidence="7">Dihydroorotase</fullName>
        <shortName evidence="7">DHOase</shortName>
        <ecNumber evidence="7">3.5.2.3</ecNumber>
    </recommendedName>
</protein>
<dbReference type="InterPro" id="IPR032466">
    <property type="entry name" value="Metal_Hydrolase"/>
</dbReference>
<dbReference type="AlphaFoldDB" id="A0A7X2P8Q7"/>
<keyword evidence="4 7" id="KW-0378">Hydrolase</keyword>
<comment type="function">
    <text evidence="1 7">Catalyzes the reversible cyclization of carbamoyl aspartate to dihydroorotate.</text>
</comment>
<feature type="binding site" evidence="7">
    <location>
        <position position="298"/>
    </location>
    <ligand>
        <name>substrate</name>
    </ligand>
</feature>
<feature type="binding site" evidence="7">
    <location>
        <begin position="82"/>
        <end position="84"/>
    </location>
    <ligand>
        <name>substrate</name>
    </ligand>
</feature>
<dbReference type="Gene3D" id="2.30.40.10">
    <property type="entry name" value="Urease, subunit C, domain 1"/>
    <property type="match status" value="1"/>
</dbReference>
<keyword evidence="3 7" id="KW-0479">Metal-binding</keyword>
<dbReference type="Pfam" id="PF07969">
    <property type="entry name" value="Amidohydro_3"/>
    <property type="match status" value="1"/>
</dbReference>
<dbReference type="GO" id="GO:0005737">
    <property type="term" value="C:cytoplasm"/>
    <property type="evidence" value="ECO:0007669"/>
    <property type="project" value="TreeGrafter"/>
</dbReference>
<evidence type="ECO:0000256" key="3">
    <source>
        <dbReference type="ARBA" id="ARBA00022723"/>
    </source>
</evidence>
<evidence type="ECO:0000313" key="11">
    <source>
        <dbReference type="Proteomes" id="UP000466864"/>
    </source>
</evidence>
<dbReference type="InterPro" id="IPR024403">
    <property type="entry name" value="DHOase_cat"/>
</dbReference>
<dbReference type="Proteomes" id="UP000466864">
    <property type="component" value="Unassembled WGS sequence"/>
</dbReference>
<evidence type="ECO:0000256" key="6">
    <source>
        <dbReference type="ARBA" id="ARBA00022975"/>
    </source>
</evidence>
<evidence type="ECO:0000256" key="7">
    <source>
        <dbReference type="HAMAP-Rule" id="MF_00220"/>
    </source>
</evidence>
<feature type="binding site" evidence="7">
    <location>
        <position position="252"/>
    </location>
    <ligand>
        <name>Zn(2+)</name>
        <dbReference type="ChEBI" id="CHEBI:29105"/>
        <label>2</label>
    </ligand>
</feature>